<keyword evidence="6" id="KW-0456">Lyase</keyword>
<evidence type="ECO:0000256" key="5">
    <source>
        <dbReference type="ARBA" id="ARBA00023152"/>
    </source>
</evidence>
<dbReference type="AlphaFoldDB" id="B8BND7"/>
<reference evidence="7 8" key="1">
    <citation type="journal article" date="2005" name="PLoS Biol.">
        <title>The genomes of Oryza sativa: a history of duplications.</title>
        <authorList>
            <person name="Yu J."/>
            <person name="Wang J."/>
            <person name="Lin W."/>
            <person name="Li S."/>
            <person name="Li H."/>
            <person name="Zhou J."/>
            <person name="Ni P."/>
            <person name="Dong W."/>
            <person name="Hu S."/>
            <person name="Zeng C."/>
            <person name="Zhang J."/>
            <person name="Zhang Y."/>
            <person name="Li R."/>
            <person name="Xu Z."/>
            <person name="Li S."/>
            <person name="Li X."/>
            <person name="Zheng H."/>
            <person name="Cong L."/>
            <person name="Lin L."/>
            <person name="Yin J."/>
            <person name="Geng J."/>
            <person name="Li G."/>
            <person name="Shi J."/>
            <person name="Liu J."/>
            <person name="Lv H."/>
            <person name="Li J."/>
            <person name="Wang J."/>
            <person name="Deng Y."/>
            <person name="Ran L."/>
            <person name="Shi X."/>
            <person name="Wang X."/>
            <person name="Wu Q."/>
            <person name="Li C."/>
            <person name="Ren X."/>
            <person name="Wang J."/>
            <person name="Wang X."/>
            <person name="Li D."/>
            <person name="Liu D."/>
            <person name="Zhang X."/>
            <person name="Ji Z."/>
            <person name="Zhao W."/>
            <person name="Sun Y."/>
            <person name="Zhang Z."/>
            <person name="Bao J."/>
            <person name="Han Y."/>
            <person name="Dong L."/>
            <person name="Ji J."/>
            <person name="Chen P."/>
            <person name="Wu S."/>
            <person name="Liu J."/>
            <person name="Xiao Y."/>
            <person name="Bu D."/>
            <person name="Tan J."/>
            <person name="Yang L."/>
            <person name="Ye C."/>
            <person name="Zhang J."/>
            <person name="Xu J."/>
            <person name="Zhou Y."/>
            <person name="Yu Y."/>
            <person name="Zhang B."/>
            <person name="Zhuang S."/>
            <person name="Wei H."/>
            <person name="Liu B."/>
            <person name="Lei M."/>
            <person name="Yu H."/>
            <person name="Li Y."/>
            <person name="Xu H."/>
            <person name="Wei S."/>
            <person name="He X."/>
            <person name="Fang L."/>
            <person name="Zhang Z."/>
            <person name="Zhang Y."/>
            <person name="Huang X."/>
            <person name="Su Z."/>
            <person name="Tong W."/>
            <person name="Li J."/>
            <person name="Tong Z."/>
            <person name="Li S."/>
            <person name="Ye J."/>
            <person name="Wang L."/>
            <person name="Fang L."/>
            <person name="Lei T."/>
            <person name="Chen C."/>
            <person name="Chen H."/>
            <person name="Xu Z."/>
            <person name="Li H."/>
            <person name="Huang H."/>
            <person name="Zhang F."/>
            <person name="Xu H."/>
            <person name="Li N."/>
            <person name="Zhao C."/>
            <person name="Li S."/>
            <person name="Dong L."/>
            <person name="Huang Y."/>
            <person name="Li L."/>
            <person name="Xi Y."/>
            <person name="Qi Q."/>
            <person name="Li W."/>
            <person name="Zhang B."/>
            <person name="Hu W."/>
            <person name="Zhang Y."/>
            <person name="Tian X."/>
            <person name="Jiao Y."/>
            <person name="Liang X."/>
            <person name="Jin J."/>
            <person name="Gao L."/>
            <person name="Zheng W."/>
            <person name="Hao B."/>
            <person name="Liu S."/>
            <person name="Wang W."/>
            <person name="Yuan L."/>
            <person name="Cao M."/>
            <person name="McDermott J."/>
            <person name="Samudrala R."/>
            <person name="Wang J."/>
            <person name="Wong G.K."/>
            <person name="Yang H."/>
        </authorList>
    </citation>
    <scope>NUCLEOTIDE SEQUENCE [LARGE SCALE GENOMIC DNA]</scope>
    <source>
        <strain evidence="8">cv. 93-11</strain>
    </source>
</reference>
<evidence type="ECO:0000313" key="7">
    <source>
        <dbReference type="EMBL" id="EEC68928.1"/>
    </source>
</evidence>
<dbReference type="GO" id="GO:0004332">
    <property type="term" value="F:fructose-bisphosphate aldolase activity"/>
    <property type="evidence" value="ECO:0007669"/>
    <property type="project" value="UniProtKB-EC"/>
</dbReference>
<protein>
    <recommendedName>
        <fullName evidence="4">fructose-bisphosphate aldolase</fullName>
        <ecNumber evidence="4">4.1.2.13</ecNumber>
    </recommendedName>
</protein>
<comment type="pathway">
    <text evidence="2">Carbohydrate degradation; glycolysis; D-glyceraldehyde 3-phosphate and glycerone phosphate from D-glucose: step 4/4.</text>
</comment>
<dbReference type="STRING" id="39946.B8BND7"/>
<evidence type="ECO:0000256" key="2">
    <source>
        <dbReference type="ARBA" id="ARBA00004714"/>
    </source>
</evidence>
<gene>
    <name evidence="7" type="ORF">OsI_37619</name>
</gene>
<dbReference type="OMA" id="ICPRTAY"/>
<keyword evidence="5" id="KW-0324">Glycolysis</keyword>
<dbReference type="PANTHER" id="PTHR11627">
    <property type="entry name" value="FRUCTOSE-BISPHOSPHATE ALDOLASE"/>
    <property type="match status" value="1"/>
</dbReference>
<dbReference type="SUPFAM" id="SSF51569">
    <property type="entry name" value="Aldolase"/>
    <property type="match status" value="1"/>
</dbReference>
<evidence type="ECO:0000256" key="4">
    <source>
        <dbReference type="ARBA" id="ARBA00013068"/>
    </source>
</evidence>
<evidence type="ECO:0000313" key="8">
    <source>
        <dbReference type="Proteomes" id="UP000007015"/>
    </source>
</evidence>
<dbReference type="Gramene" id="BGIOSGA037061-TA">
    <property type="protein sequence ID" value="BGIOSGA037061-PA"/>
    <property type="gene ID" value="BGIOSGA037061"/>
</dbReference>
<evidence type="ECO:0000256" key="1">
    <source>
        <dbReference type="ARBA" id="ARBA00000441"/>
    </source>
</evidence>
<dbReference type="HOGENOM" id="CLU_1752729_0_0_1"/>
<accession>B8BND7</accession>
<dbReference type="Gene3D" id="3.20.20.70">
    <property type="entry name" value="Aldolase class I"/>
    <property type="match status" value="1"/>
</dbReference>
<dbReference type="EC" id="4.1.2.13" evidence="4"/>
<evidence type="ECO:0000256" key="3">
    <source>
        <dbReference type="ARBA" id="ARBA00010387"/>
    </source>
</evidence>
<dbReference type="UniPathway" id="UPA00109">
    <property type="reaction ID" value="UER00183"/>
</dbReference>
<comment type="similarity">
    <text evidence="3">Belongs to the class I fructose-bisphosphate aldolase family.</text>
</comment>
<sequence length="149" mass="15888">MVVRAGAYDDELIKTAGGLGDGRVERDVREEAGVDRNRQAYRTLLVTAAGLGQYISGAILFEETLYQSTVDGRRIVDVLAEQGIVPGIKVDKGLVPLAGPIPSLWCQGLDGLATREAAYYQQGARFAEWRTVVSIPNAGPSALAVKEAA</sequence>
<dbReference type="InterPro" id="IPR000741">
    <property type="entry name" value="FBA_I"/>
</dbReference>
<name>B8BND7_ORYSI</name>
<proteinExistence type="inferred from homology"/>
<dbReference type="InterPro" id="IPR013785">
    <property type="entry name" value="Aldolase_TIM"/>
</dbReference>
<comment type="catalytic activity">
    <reaction evidence="1">
        <text>beta-D-fructose 1,6-bisphosphate = D-glyceraldehyde 3-phosphate + dihydroxyacetone phosphate</text>
        <dbReference type="Rhea" id="RHEA:14729"/>
        <dbReference type="ChEBI" id="CHEBI:32966"/>
        <dbReference type="ChEBI" id="CHEBI:57642"/>
        <dbReference type="ChEBI" id="CHEBI:59776"/>
        <dbReference type="EC" id="4.1.2.13"/>
    </reaction>
</comment>
<keyword evidence="8" id="KW-1185">Reference proteome</keyword>
<organism evidence="7 8">
    <name type="scientific">Oryza sativa subsp. indica</name>
    <name type="common">Rice</name>
    <dbReference type="NCBI Taxonomy" id="39946"/>
    <lineage>
        <taxon>Eukaryota</taxon>
        <taxon>Viridiplantae</taxon>
        <taxon>Streptophyta</taxon>
        <taxon>Embryophyta</taxon>
        <taxon>Tracheophyta</taxon>
        <taxon>Spermatophyta</taxon>
        <taxon>Magnoliopsida</taxon>
        <taxon>Liliopsida</taxon>
        <taxon>Poales</taxon>
        <taxon>Poaceae</taxon>
        <taxon>BOP clade</taxon>
        <taxon>Oryzoideae</taxon>
        <taxon>Oryzeae</taxon>
        <taxon>Oryzinae</taxon>
        <taxon>Oryza</taxon>
        <taxon>Oryza sativa</taxon>
    </lineage>
</organism>
<dbReference type="GO" id="GO:0006096">
    <property type="term" value="P:glycolytic process"/>
    <property type="evidence" value="ECO:0007669"/>
    <property type="project" value="UniProtKB-UniPathway"/>
</dbReference>
<dbReference type="EMBL" id="CM000137">
    <property type="protein sequence ID" value="EEC68928.1"/>
    <property type="molecule type" value="Genomic_DNA"/>
</dbReference>
<dbReference type="Proteomes" id="UP000007015">
    <property type="component" value="Chromosome 12"/>
</dbReference>
<evidence type="ECO:0000256" key="6">
    <source>
        <dbReference type="ARBA" id="ARBA00023239"/>
    </source>
</evidence>
<dbReference type="Pfam" id="PF00274">
    <property type="entry name" value="Glycolytic"/>
    <property type="match status" value="1"/>
</dbReference>